<dbReference type="GO" id="GO:0043107">
    <property type="term" value="P:type IV pilus-dependent motility"/>
    <property type="evidence" value="ECO:0007669"/>
    <property type="project" value="TreeGrafter"/>
</dbReference>
<organism evidence="5 6">
    <name type="scientific">Xanthomonas hydrangeae</name>
    <dbReference type="NCBI Taxonomy" id="2775159"/>
    <lineage>
        <taxon>Bacteria</taxon>
        <taxon>Pseudomonadati</taxon>
        <taxon>Pseudomonadota</taxon>
        <taxon>Gammaproteobacteria</taxon>
        <taxon>Lysobacterales</taxon>
        <taxon>Lysobacteraceae</taxon>
        <taxon>Xanthomonas</taxon>
    </lineage>
</organism>
<keyword evidence="4" id="KW-0472">Membrane</keyword>
<dbReference type="AlphaFoldDB" id="A0AAU0BBI2"/>
<evidence type="ECO:0000313" key="5">
    <source>
        <dbReference type="EMBL" id="WOB50302.1"/>
    </source>
</evidence>
<keyword evidence="2" id="KW-0488">Methylation</keyword>
<name>A0AAU0BBI2_9XANT</name>
<dbReference type="Pfam" id="PF07963">
    <property type="entry name" value="N_methyl"/>
    <property type="match status" value="1"/>
</dbReference>
<keyword evidence="6" id="KW-1185">Reference proteome</keyword>
<evidence type="ECO:0000256" key="3">
    <source>
        <dbReference type="RuleBase" id="RU000389"/>
    </source>
</evidence>
<dbReference type="RefSeq" id="WP_316696535.1">
    <property type="nucleotide sequence ID" value="NZ_CP103836.1"/>
</dbReference>
<dbReference type="PANTHER" id="PTHR30093:SF34">
    <property type="entry name" value="PREPILIN PEPTIDASE-DEPENDENT PROTEIN D"/>
    <property type="match status" value="1"/>
</dbReference>
<sequence length="143" mass="14649">MKKQQGFTLIELMIVIAIIAILAAIALPAYQDYTAKSQVAAGLAEITPAKVNIETKVADGITTAYSAPGDVGLQPSSDRCAYTVNVATTGLSTVTCTLKGNAQVAGQTITWSRAADTTAGVVGAWTCATNVAQKLKPKTCGGT</sequence>
<dbReference type="InterPro" id="IPR001082">
    <property type="entry name" value="Pilin"/>
</dbReference>
<dbReference type="PANTHER" id="PTHR30093">
    <property type="entry name" value="GENERAL SECRETION PATHWAY PROTEIN G"/>
    <property type="match status" value="1"/>
</dbReference>
<dbReference type="GO" id="GO:0007155">
    <property type="term" value="P:cell adhesion"/>
    <property type="evidence" value="ECO:0007669"/>
    <property type="project" value="InterPro"/>
</dbReference>
<dbReference type="Pfam" id="PF00114">
    <property type="entry name" value="Pilin"/>
    <property type="match status" value="1"/>
</dbReference>
<feature type="transmembrane region" description="Helical" evidence="4">
    <location>
        <begin position="12"/>
        <end position="30"/>
    </location>
</feature>
<evidence type="ECO:0000313" key="6">
    <source>
        <dbReference type="Proteomes" id="UP001302716"/>
    </source>
</evidence>
<gene>
    <name evidence="5" type="ORF">NYR97_02460</name>
</gene>
<dbReference type="EMBL" id="CP103836">
    <property type="protein sequence ID" value="WOB50302.1"/>
    <property type="molecule type" value="Genomic_DNA"/>
</dbReference>
<dbReference type="PROSITE" id="PS00409">
    <property type="entry name" value="PROKAR_NTER_METHYL"/>
    <property type="match status" value="1"/>
</dbReference>
<evidence type="ECO:0000256" key="4">
    <source>
        <dbReference type="SAM" id="Phobius"/>
    </source>
</evidence>
<dbReference type="Gene3D" id="3.30.700.10">
    <property type="entry name" value="Glycoprotein, Type 4 Pilin"/>
    <property type="match status" value="1"/>
</dbReference>
<keyword evidence="4" id="KW-0812">Transmembrane</keyword>
<dbReference type="SUPFAM" id="SSF54523">
    <property type="entry name" value="Pili subunits"/>
    <property type="match status" value="1"/>
</dbReference>
<accession>A0AAU0BBI2</accession>
<dbReference type="Proteomes" id="UP001302716">
    <property type="component" value="Chromosome"/>
</dbReference>
<reference evidence="5 6" key="1">
    <citation type="submission" date="2022-08" db="EMBL/GenBank/DDBJ databases">
        <title>Whole genome sequencing-based tracing of a 2022 introduction and outbreak of Xanthomonas hortorum pv. pelargonii.</title>
        <authorList>
            <person name="Iruegas-Bocardo F."/>
            <person name="Weisberg A.K."/>
            <person name="Riutta E.R."/>
            <person name="Kilday K."/>
            <person name="Bonkowski J.C."/>
            <person name="Creswell T."/>
            <person name="Daughtrey M.L."/>
            <person name="Rane K."/>
            <person name="Grunwald N.J."/>
            <person name="Chang J.H."/>
            <person name="Putnam M.L."/>
        </authorList>
    </citation>
    <scope>NUCLEOTIDE SEQUENCE [LARGE SCALE GENOMIC DNA]</scope>
    <source>
        <strain evidence="5 6">22-323</strain>
    </source>
</reference>
<dbReference type="GO" id="GO:0044096">
    <property type="term" value="C:type IV pilus"/>
    <property type="evidence" value="ECO:0007669"/>
    <property type="project" value="TreeGrafter"/>
</dbReference>
<evidence type="ECO:0000256" key="2">
    <source>
        <dbReference type="ARBA" id="ARBA00022481"/>
    </source>
</evidence>
<keyword evidence="4" id="KW-1133">Transmembrane helix</keyword>
<keyword evidence="3" id="KW-0281">Fimbrium</keyword>
<evidence type="ECO:0000256" key="1">
    <source>
        <dbReference type="ARBA" id="ARBA00005233"/>
    </source>
</evidence>
<dbReference type="InterPro" id="IPR045584">
    <property type="entry name" value="Pilin-like"/>
</dbReference>
<dbReference type="InterPro" id="IPR012902">
    <property type="entry name" value="N_methyl_site"/>
</dbReference>
<proteinExistence type="inferred from homology"/>
<comment type="similarity">
    <text evidence="1 3">Belongs to the N-Me-Phe pilin family.</text>
</comment>
<protein>
    <submittedName>
        <fullName evidence="5">Pilin</fullName>
    </submittedName>
</protein>
<dbReference type="NCBIfam" id="TIGR02532">
    <property type="entry name" value="IV_pilin_GFxxxE"/>
    <property type="match status" value="1"/>
</dbReference>